<evidence type="ECO:0008006" key="5">
    <source>
        <dbReference type="Google" id="ProtNLM"/>
    </source>
</evidence>
<keyword evidence="1" id="KW-0472">Membrane</keyword>
<feature type="transmembrane region" description="Helical" evidence="1">
    <location>
        <begin position="195"/>
        <end position="213"/>
    </location>
</feature>
<gene>
    <name evidence="2" type="ORF">KYK14_00165</name>
    <name evidence="3" type="ORF">KYK14_00700</name>
</gene>
<dbReference type="RefSeq" id="WP_219156068.1">
    <property type="nucleotide sequence ID" value="NZ_JAHWGL010000001.1"/>
</dbReference>
<dbReference type="EMBL" id="JAHWGL010000001">
    <property type="protein sequence ID" value="MBW3127058.1"/>
    <property type="molecule type" value="Genomic_DNA"/>
</dbReference>
<reference evidence="3 4" key="1">
    <citation type="submission" date="2021-07" db="EMBL/GenBank/DDBJ databases">
        <title>Hymenobacter profundi sp. nov., isolated from deep-sea water.</title>
        <authorList>
            <person name="Kim M.K."/>
        </authorList>
    </citation>
    <scope>NUCLEOTIDE SEQUENCE [LARGE SCALE GENOMIC DNA]</scope>
    <source>
        <strain evidence="3 4">M2</strain>
    </source>
</reference>
<feature type="transmembrane region" description="Helical" evidence="1">
    <location>
        <begin position="85"/>
        <end position="104"/>
    </location>
</feature>
<evidence type="ECO:0000256" key="1">
    <source>
        <dbReference type="SAM" id="Phobius"/>
    </source>
</evidence>
<proteinExistence type="predicted"/>
<dbReference type="EMBL" id="JAHWGL010000001">
    <property type="protein sequence ID" value="MBW3126951.1"/>
    <property type="molecule type" value="Genomic_DNA"/>
</dbReference>
<accession>A0ABS6WU00</accession>
<dbReference type="Proteomes" id="UP000826188">
    <property type="component" value="Unassembled WGS sequence"/>
</dbReference>
<keyword evidence="1" id="KW-0812">Transmembrane</keyword>
<evidence type="ECO:0000313" key="2">
    <source>
        <dbReference type="EMBL" id="MBW3126951.1"/>
    </source>
</evidence>
<feature type="transmembrane region" description="Helical" evidence="1">
    <location>
        <begin position="45"/>
        <end position="64"/>
    </location>
</feature>
<evidence type="ECO:0000313" key="3">
    <source>
        <dbReference type="EMBL" id="MBW3127058.1"/>
    </source>
</evidence>
<protein>
    <recommendedName>
        <fullName evidence="5">DUF4328 domain-containing protein</fullName>
    </recommendedName>
</protein>
<keyword evidence="1" id="KW-1133">Transmembrane helix</keyword>
<sequence>MPAYKSQRAEDELNTIRYNSHFLDKEWKKAYYQKEAELRTVRNTLLDASSGIAIASATLFLFVFRKRPYTNGQLRQLRTLNKQQFFLWFNAGWLLLFVALHWYYLYRGARGDFPPFADSIGIPLMYGETALLWCWPFLNGLLLLALWPAKLPASLFVKARQYTWRAILVESWWGFLLLLAVLYAILTVIDGDHLTIPVALLFVYLLLTLRAGYIQMLGQ</sequence>
<feature type="transmembrane region" description="Helical" evidence="1">
    <location>
        <begin position="124"/>
        <end position="147"/>
    </location>
</feature>
<feature type="transmembrane region" description="Helical" evidence="1">
    <location>
        <begin position="167"/>
        <end position="189"/>
    </location>
</feature>
<comment type="caution">
    <text evidence="3">The sequence shown here is derived from an EMBL/GenBank/DDBJ whole genome shotgun (WGS) entry which is preliminary data.</text>
</comment>
<evidence type="ECO:0000313" key="4">
    <source>
        <dbReference type="Proteomes" id="UP000826188"/>
    </source>
</evidence>
<organism evidence="3 4">
    <name type="scientific">Hymenobacter profundi</name>
    <dbReference type="NCBI Taxonomy" id="1982110"/>
    <lineage>
        <taxon>Bacteria</taxon>
        <taxon>Pseudomonadati</taxon>
        <taxon>Bacteroidota</taxon>
        <taxon>Cytophagia</taxon>
        <taxon>Cytophagales</taxon>
        <taxon>Hymenobacteraceae</taxon>
        <taxon>Hymenobacter</taxon>
    </lineage>
</organism>
<name>A0ABS6WU00_9BACT</name>
<keyword evidence="4" id="KW-1185">Reference proteome</keyword>